<proteinExistence type="predicted"/>
<organism evidence="1 2">
    <name type="scientific">Gossypium arboreum</name>
    <name type="common">Tree cotton</name>
    <name type="synonym">Gossypium nanking</name>
    <dbReference type="NCBI Taxonomy" id="29729"/>
    <lineage>
        <taxon>Eukaryota</taxon>
        <taxon>Viridiplantae</taxon>
        <taxon>Streptophyta</taxon>
        <taxon>Embryophyta</taxon>
        <taxon>Tracheophyta</taxon>
        <taxon>Spermatophyta</taxon>
        <taxon>Magnoliopsida</taxon>
        <taxon>eudicotyledons</taxon>
        <taxon>Gunneridae</taxon>
        <taxon>Pentapetalae</taxon>
        <taxon>rosids</taxon>
        <taxon>malvids</taxon>
        <taxon>Malvales</taxon>
        <taxon>Malvaceae</taxon>
        <taxon>Malvoideae</taxon>
        <taxon>Gossypium</taxon>
    </lineage>
</organism>
<comment type="caution">
    <text evidence="1">The sequence shown here is derived from an EMBL/GenBank/DDBJ whole genome shotgun (WGS) entry which is preliminary data.</text>
</comment>
<evidence type="ECO:0000313" key="2">
    <source>
        <dbReference type="Proteomes" id="UP001358586"/>
    </source>
</evidence>
<evidence type="ECO:0000313" key="1">
    <source>
        <dbReference type="EMBL" id="KAK5802992.1"/>
    </source>
</evidence>
<keyword evidence="2" id="KW-1185">Reference proteome</keyword>
<protein>
    <submittedName>
        <fullName evidence="1">Uncharacterized protein</fullName>
    </submittedName>
</protein>
<dbReference type="Proteomes" id="UP001358586">
    <property type="component" value="Chromosome 9"/>
</dbReference>
<dbReference type="EMBL" id="JARKNE010000009">
    <property type="protein sequence ID" value="KAK5802992.1"/>
    <property type="molecule type" value="Genomic_DNA"/>
</dbReference>
<accession>A0ABR0NNU1</accession>
<reference evidence="1 2" key="1">
    <citation type="submission" date="2023-03" db="EMBL/GenBank/DDBJ databases">
        <title>WGS of Gossypium arboreum.</title>
        <authorList>
            <person name="Yu D."/>
        </authorList>
    </citation>
    <scope>NUCLEOTIDE SEQUENCE [LARGE SCALE GENOMIC DNA]</scope>
    <source>
        <tissue evidence="1">Leaf</tissue>
    </source>
</reference>
<gene>
    <name evidence="1" type="ORF">PVK06_030629</name>
</gene>
<sequence length="80" mass="9251">MKQQRKVVQPIPGEGSYGQTRIIFAVIKESYKRNQCKIICRVSEKKKDFEAQQSLDEETQPADATIPIFQIQLETSQHKN</sequence>
<name>A0ABR0NNU1_GOSAR</name>